<evidence type="ECO:0000256" key="1">
    <source>
        <dbReference type="SAM" id="MobiDB-lite"/>
    </source>
</evidence>
<feature type="region of interest" description="Disordered" evidence="1">
    <location>
        <begin position="289"/>
        <end position="308"/>
    </location>
</feature>
<dbReference type="Proteomes" id="UP000799428">
    <property type="component" value="Unassembled WGS sequence"/>
</dbReference>
<name>A0A6G1KDP0_9PLEO</name>
<evidence type="ECO:0000313" key="3">
    <source>
        <dbReference type="Proteomes" id="UP000799428"/>
    </source>
</evidence>
<evidence type="ECO:0000313" key="2">
    <source>
        <dbReference type="EMBL" id="KAF2710753.1"/>
    </source>
</evidence>
<feature type="compositionally biased region" description="Polar residues" evidence="1">
    <location>
        <begin position="103"/>
        <end position="126"/>
    </location>
</feature>
<organism evidence="2 3">
    <name type="scientific">Pleomassaria siparia CBS 279.74</name>
    <dbReference type="NCBI Taxonomy" id="1314801"/>
    <lineage>
        <taxon>Eukaryota</taxon>
        <taxon>Fungi</taxon>
        <taxon>Dikarya</taxon>
        <taxon>Ascomycota</taxon>
        <taxon>Pezizomycotina</taxon>
        <taxon>Dothideomycetes</taxon>
        <taxon>Pleosporomycetidae</taxon>
        <taxon>Pleosporales</taxon>
        <taxon>Pleomassariaceae</taxon>
        <taxon>Pleomassaria</taxon>
    </lineage>
</organism>
<reference evidence="2" key="1">
    <citation type="journal article" date="2020" name="Stud. Mycol.">
        <title>101 Dothideomycetes genomes: a test case for predicting lifestyles and emergence of pathogens.</title>
        <authorList>
            <person name="Haridas S."/>
            <person name="Albert R."/>
            <person name="Binder M."/>
            <person name="Bloem J."/>
            <person name="Labutti K."/>
            <person name="Salamov A."/>
            <person name="Andreopoulos B."/>
            <person name="Baker S."/>
            <person name="Barry K."/>
            <person name="Bills G."/>
            <person name="Bluhm B."/>
            <person name="Cannon C."/>
            <person name="Castanera R."/>
            <person name="Culley D."/>
            <person name="Daum C."/>
            <person name="Ezra D."/>
            <person name="Gonzalez J."/>
            <person name="Henrissat B."/>
            <person name="Kuo A."/>
            <person name="Liang C."/>
            <person name="Lipzen A."/>
            <person name="Lutzoni F."/>
            <person name="Magnuson J."/>
            <person name="Mondo S."/>
            <person name="Nolan M."/>
            <person name="Ohm R."/>
            <person name="Pangilinan J."/>
            <person name="Park H.-J."/>
            <person name="Ramirez L."/>
            <person name="Alfaro M."/>
            <person name="Sun H."/>
            <person name="Tritt A."/>
            <person name="Yoshinaga Y."/>
            <person name="Zwiers L.-H."/>
            <person name="Turgeon B."/>
            <person name="Goodwin S."/>
            <person name="Spatafora J."/>
            <person name="Crous P."/>
            <person name="Grigoriev I."/>
        </authorList>
    </citation>
    <scope>NUCLEOTIDE SEQUENCE</scope>
    <source>
        <strain evidence="2">CBS 279.74</strain>
    </source>
</reference>
<dbReference type="AlphaFoldDB" id="A0A6G1KDP0"/>
<accession>A0A6G1KDP0</accession>
<feature type="region of interest" description="Disordered" evidence="1">
    <location>
        <begin position="37"/>
        <end position="165"/>
    </location>
</feature>
<protein>
    <submittedName>
        <fullName evidence="2">Uncharacterized protein</fullName>
    </submittedName>
</protein>
<feature type="compositionally biased region" description="Polar residues" evidence="1">
    <location>
        <begin position="37"/>
        <end position="47"/>
    </location>
</feature>
<proteinExistence type="predicted"/>
<sequence>MSHAPKQDSMNAALDAQAAAQEWGDVHESIAITHPLTNIESDVSSMNAVDFRRQTVKDEDEDEEGDVSDARWPSPPRPSVFQREGLVDDDDDNNSEFGEFQSAVPTTKTADPFQQQPVYSSYTYTNDPDPYDEKAPLIRHSSYGPPPPLAAQPPEHDATNESRPEGPGAIFGAADFLTLLTKKPTPSSSTEAHTLKQTKAVCDLAREEANIDARRATTLPPLLHAVGTMSQVPAGSAMSALLAISAQEGAEAMARAKAFAEAKKKAMLNVKDGEQGREQREWRKVVVERRGCGSPPSGDKAGGKIDAGGNVVDVSSSLDLVELESNAWDV</sequence>
<feature type="compositionally biased region" description="Low complexity" evidence="1">
    <location>
        <begin position="12"/>
        <end position="21"/>
    </location>
</feature>
<keyword evidence="3" id="KW-1185">Reference proteome</keyword>
<gene>
    <name evidence="2" type="ORF">K504DRAFT_523691</name>
</gene>
<feature type="compositionally biased region" description="Acidic residues" evidence="1">
    <location>
        <begin position="58"/>
        <end position="67"/>
    </location>
</feature>
<feature type="compositionally biased region" description="Basic and acidic residues" evidence="1">
    <location>
        <begin position="154"/>
        <end position="164"/>
    </location>
</feature>
<dbReference type="EMBL" id="MU005768">
    <property type="protein sequence ID" value="KAF2710753.1"/>
    <property type="molecule type" value="Genomic_DNA"/>
</dbReference>
<feature type="region of interest" description="Disordered" evidence="1">
    <location>
        <begin position="1"/>
        <end position="23"/>
    </location>
</feature>